<sequence length="77" mass="8823">MVKYLLECCLPIRLCLYLCDKQQINEPVTVIVATNTRQQQQQQQQQRTNEYKELSGKCGKTTSGCKEYLKSTSTGTM</sequence>
<protein>
    <submittedName>
        <fullName evidence="1">(Mediterranean fruit fly) hypothetical protein</fullName>
    </submittedName>
</protein>
<name>A0A811VBP4_CERCA</name>
<evidence type="ECO:0000313" key="2">
    <source>
        <dbReference type="Proteomes" id="UP000606786"/>
    </source>
</evidence>
<reference evidence="1" key="1">
    <citation type="submission" date="2020-11" db="EMBL/GenBank/DDBJ databases">
        <authorList>
            <person name="Whitehead M."/>
        </authorList>
    </citation>
    <scope>NUCLEOTIDE SEQUENCE</scope>
    <source>
        <strain evidence="1">EGII</strain>
    </source>
</reference>
<dbReference type="AlphaFoldDB" id="A0A811VBP4"/>
<accession>A0A811VBP4</accession>
<gene>
    <name evidence="1" type="ORF">CCAP1982_LOCUS20844</name>
</gene>
<dbReference type="Proteomes" id="UP000606786">
    <property type="component" value="Unassembled WGS sequence"/>
</dbReference>
<evidence type="ECO:0000313" key="1">
    <source>
        <dbReference type="EMBL" id="CAD7012740.1"/>
    </source>
</evidence>
<comment type="caution">
    <text evidence="1">The sequence shown here is derived from an EMBL/GenBank/DDBJ whole genome shotgun (WGS) entry which is preliminary data.</text>
</comment>
<dbReference type="EMBL" id="CAJHJT010000056">
    <property type="protein sequence ID" value="CAD7012740.1"/>
    <property type="molecule type" value="Genomic_DNA"/>
</dbReference>
<organism evidence="1 2">
    <name type="scientific">Ceratitis capitata</name>
    <name type="common">Mediterranean fruit fly</name>
    <name type="synonym">Tephritis capitata</name>
    <dbReference type="NCBI Taxonomy" id="7213"/>
    <lineage>
        <taxon>Eukaryota</taxon>
        <taxon>Metazoa</taxon>
        <taxon>Ecdysozoa</taxon>
        <taxon>Arthropoda</taxon>
        <taxon>Hexapoda</taxon>
        <taxon>Insecta</taxon>
        <taxon>Pterygota</taxon>
        <taxon>Neoptera</taxon>
        <taxon>Endopterygota</taxon>
        <taxon>Diptera</taxon>
        <taxon>Brachycera</taxon>
        <taxon>Muscomorpha</taxon>
        <taxon>Tephritoidea</taxon>
        <taxon>Tephritidae</taxon>
        <taxon>Ceratitis</taxon>
        <taxon>Ceratitis</taxon>
    </lineage>
</organism>
<keyword evidence="2" id="KW-1185">Reference proteome</keyword>
<proteinExistence type="predicted"/>